<dbReference type="PANTHER" id="PTHR10120">
    <property type="entry name" value="CAAX PRENYL PROTEASE 1"/>
    <property type="match status" value="1"/>
</dbReference>
<feature type="active site" description="Proton donor" evidence="11">
    <location>
        <position position="360"/>
    </location>
</feature>
<dbReference type="OrthoDB" id="9781930at2"/>
<dbReference type="CDD" id="cd07343">
    <property type="entry name" value="M48A_Zmpste24p_like"/>
    <property type="match status" value="1"/>
</dbReference>
<keyword evidence="8 14" id="KW-1133">Transmembrane helix</keyword>
<evidence type="ECO:0000259" key="16">
    <source>
        <dbReference type="Pfam" id="PF16491"/>
    </source>
</evidence>
<dbReference type="AlphaFoldDB" id="B1ZW49"/>
<dbReference type="Gene3D" id="3.30.2010.10">
    <property type="entry name" value="Metalloproteases ('zincins'), catalytic domain"/>
    <property type="match status" value="1"/>
</dbReference>
<evidence type="ECO:0000256" key="10">
    <source>
        <dbReference type="ARBA" id="ARBA00023136"/>
    </source>
</evidence>
<dbReference type="KEGG" id="ote:Oter_2782"/>
<accession>B1ZW49</accession>
<feature type="transmembrane region" description="Helical" evidence="14">
    <location>
        <begin position="65"/>
        <end position="88"/>
    </location>
</feature>
<dbReference type="GO" id="GO:0046872">
    <property type="term" value="F:metal ion binding"/>
    <property type="evidence" value="ECO:0007669"/>
    <property type="project" value="UniProtKB-KW"/>
</dbReference>
<feature type="binding site" evidence="12">
    <location>
        <position position="356"/>
    </location>
    <ligand>
        <name>Zn(2+)</name>
        <dbReference type="ChEBI" id="CHEBI:29105"/>
        <note>catalytic</note>
    </ligand>
</feature>
<evidence type="ECO:0000256" key="14">
    <source>
        <dbReference type="SAM" id="Phobius"/>
    </source>
</evidence>
<feature type="binding site" evidence="12">
    <location>
        <position position="278"/>
    </location>
    <ligand>
        <name>Zn(2+)</name>
        <dbReference type="ChEBI" id="CHEBI:29105"/>
        <note>catalytic</note>
    </ligand>
</feature>
<dbReference type="EMBL" id="CP001032">
    <property type="protein sequence ID" value="ACB76063.1"/>
    <property type="molecule type" value="Genomic_DNA"/>
</dbReference>
<dbReference type="Pfam" id="PF16491">
    <property type="entry name" value="Peptidase_M48_N"/>
    <property type="match status" value="1"/>
</dbReference>
<dbReference type="eggNOG" id="COG0501">
    <property type="taxonomic scope" value="Bacteria"/>
</dbReference>
<dbReference type="EC" id="3.4.24.84" evidence="17"/>
<dbReference type="FunFam" id="3.30.2010.10:FF:000002">
    <property type="entry name" value="CAAX prenyl protease"/>
    <property type="match status" value="1"/>
</dbReference>
<name>B1ZW49_OPITP</name>
<keyword evidence="6" id="KW-0256">Endoplasmic reticulum</keyword>
<keyword evidence="2 13" id="KW-0645">Protease</keyword>
<keyword evidence="10 14" id="KW-0472">Membrane</keyword>
<dbReference type="Pfam" id="PF01435">
    <property type="entry name" value="Peptidase_M48"/>
    <property type="match status" value="1"/>
</dbReference>
<evidence type="ECO:0000256" key="11">
    <source>
        <dbReference type="PIRSR" id="PIRSR627057-1"/>
    </source>
</evidence>
<evidence type="ECO:0000256" key="7">
    <source>
        <dbReference type="ARBA" id="ARBA00022833"/>
    </source>
</evidence>
<feature type="transmembrane region" description="Helical" evidence="14">
    <location>
        <begin position="100"/>
        <end position="119"/>
    </location>
</feature>
<feature type="transmembrane region" description="Helical" evidence="14">
    <location>
        <begin position="330"/>
        <end position="351"/>
    </location>
</feature>
<dbReference type="STRING" id="452637.Oter_2782"/>
<dbReference type="RefSeq" id="WP_012375598.1">
    <property type="nucleotide sequence ID" value="NC_010571.1"/>
</dbReference>
<comment type="cofactor">
    <cofactor evidence="12 13">
        <name>Zn(2+)</name>
        <dbReference type="ChEBI" id="CHEBI:29105"/>
    </cofactor>
    <text evidence="12 13">Binds 1 zinc ion per subunit.</text>
</comment>
<proteinExistence type="inferred from homology"/>
<keyword evidence="5 13" id="KW-0378">Hydrolase</keyword>
<feature type="domain" description="Peptidase M48" evidence="15">
    <location>
        <begin position="209"/>
        <end position="411"/>
    </location>
</feature>
<dbReference type="InterPro" id="IPR032456">
    <property type="entry name" value="Peptidase_M48_N"/>
</dbReference>
<gene>
    <name evidence="17" type="ordered locus">Oter_2782</name>
</gene>
<dbReference type="Proteomes" id="UP000007013">
    <property type="component" value="Chromosome"/>
</dbReference>
<keyword evidence="9 13" id="KW-0482">Metalloprotease</keyword>
<evidence type="ECO:0000313" key="17">
    <source>
        <dbReference type="EMBL" id="ACB76063.1"/>
    </source>
</evidence>
<evidence type="ECO:0000256" key="5">
    <source>
        <dbReference type="ARBA" id="ARBA00022801"/>
    </source>
</evidence>
<evidence type="ECO:0000256" key="4">
    <source>
        <dbReference type="ARBA" id="ARBA00022723"/>
    </source>
</evidence>
<keyword evidence="3 14" id="KW-0812">Transmembrane</keyword>
<evidence type="ECO:0000313" key="18">
    <source>
        <dbReference type="Proteomes" id="UP000007013"/>
    </source>
</evidence>
<protein>
    <submittedName>
        <fullName evidence="17">Ste24 endopeptidase</fullName>
        <ecNumber evidence="17">3.4.24.84</ecNumber>
    </submittedName>
</protein>
<evidence type="ECO:0000256" key="13">
    <source>
        <dbReference type="RuleBase" id="RU003983"/>
    </source>
</evidence>
<feature type="transmembrane region" description="Helical" evidence="14">
    <location>
        <begin position="291"/>
        <end position="310"/>
    </location>
</feature>
<feature type="transmembrane region" description="Helical" evidence="14">
    <location>
        <begin position="151"/>
        <end position="170"/>
    </location>
</feature>
<feature type="active site" evidence="11">
    <location>
        <position position="279"/>
    </location>
</feature>
<dbReference type="GO" id="GO:0004222">
    <property type="term" value="F:metalloendopeptidase activity"/>
    <property type="evidence" value="ECO:0007669"/>
    <property type="project" value="InterPro"/>
</dbReference>
<dbReference type="HOGENOM" id="CLU_025947_1_0_0"/>
<evidence type="ECO:0000259" key="15">
    <source>
        <dbReference type="Pfam" id="PF01435"/>
    </source>
</evidence>
<comment type="similarity">
    <text evidence="13">Belongs to the peptidase M48 family.</text>
</comment>
<feature type="domain" description="CAAX prenyl protease 1 N-terminal" evidence="16">
    <location>
        <begin position="29"/>
        <end position="205"/>
    </location>
</feature>
<reference evidence="17 18" key="1">
    <citation type="journal article" date="2011" name="J. Bacteriol.">
        <title>Genome sequence of the verrucomicrobium Opitutus terrae PB90-1, an abundant inhabitant of rice paddy soil ecosystems.</title>
        <authorList>
            <person name="van Passel M.W."/>
            <person name="Kant R."/>
            <person name="Palva A."/>
            <person name="Copeland A."/>
            <person name="Lucas S."/>
            <person name="Lapidus A."/>
            <person name="Glavina del Rio T."/>
            <person name="Pitluck S."/>
            <person name="Goltsman E."/>
            <person name="Clum A."/>
            <person name="Sun H."/>
            <person name="Schmutz J."/>
            <person name="Larimer F.W."/>
            <person name="Land M.L."/>
            <person name="Hauser L."/>
            <person name="Kyrpides N."/>
            <person name="Mikhailova N."/>
            <person name="Richardson P.P."/>
            <person name="Janssen P.H."/>
            <person name="de Vos W.M."/>
            <person name="Smidt H."/>
        </authorList>
    </citation>
    <scope>NUCLEOTIDE SEQUENCE [LARGE SCALE GENOMIC DNA]</scope>
    <source>
        <strain evidence="18">DSM 11246 / JCM 15787 / PB90-1</strain>
    </source>
</reference>
<dbReference type="GO" id="GO:0071586">
    <property type="term" value="P:CAAX-box protein processing"/>
    <property type="evidence" value="ECO:0007669"/>
    <property type="project" value="InterPro"/>
</dbReference>
<evidence type="ECO:0000256" key="1">
    <source>
        <dbReference type="ARBA" id="ARBA00004477"/>
    </source>
</evidence>
<evidence type="ECO:0000256" key="6">
    <source>
        <dbReference type="ARBA" id="ARBA00022824"/>
    </source>
</evidence>
<dbReference type="InterPro" id="IPR001915">
    <property type="entry name" value="Peptidase_M48"/>
</dbReference>
<organism evidence="17 18">
    <name type="scientific">Opitutus terrae (strain DSM 11246 / JCM 15787 / PB90-1)</name>
    <dbReference type="NCBI Taxonomy" id="452637"/>
    <lineage>
        <taxon>Bacteria</taxon>
        <taxon>Pseudomonadati</taxon>
        <taxon>Verrucomicrobiota</taxon>
        <taxon>Opitutia</taxon>
        <taxon>Opitutales</taxon>
        <taxon>Opitutaceae</taxon>
        <taxon>Opitutus</taxon>
    </lineage>
</organism>
<comment type="subcellular location">
    <subcellularLocation>
        <location evidence="1">Endoplasmic reticulum membrane</location>
        <topology evidence="1">Multi-pass membrane protein</topology>
    </subcellularLocation>
</comment>
<evidence type="ECO:0000256" key="3">
    <source>
        <dbReference type="ARBA" id="ARBA00022692"/>
    </source>
</evidence>
<feature type="binding site" evidence="12">
    <location>
        <position position="282"/>
    </location>
    <ligand>
        <name>Zn(2+)</name>
        <dbReference type="ChEBI" id="CHEBI:29105"/>
        <note>catalytic</note>
    </ligand>
</feature>
<keyword evidence="4 12" id="KW-0479">Metal-binding</keyword>
<evidence type="ECO:0000256" key="9">
    <source>
        <dbReference type="ARBA" id="ARBA00023049"/>
    </source>
</evidence>
<evidence type="ECO:0000256" key="12">
    <source>
        <dbReference type="PIRSR" id="PIRSR627057-2"/>
    </source>
</evidence>
<keyword evidence="18" id="KW-1185">Reference proteome</keyword>
<keyword evidence="7 12" id="KW-0862">Zinc</keyword>
<dbReference type="InterPro" id="IPR027057">
    <property type="entry name" value="CAXX_Prtase_1"/>
</dbReference>
<feature type="transmembrane region" description="Helical" evidence="14">
    <location>
        <begin position="176"/>
        <end position="195"/>
    </location>
</feature>
<evidence type="ECO:0000256" key="2">
    <source>
        <dbReference type="ARBA" id="ARBA00022670"/>
    </source>
</evidence>
<sequence length="414" mass="46072">MLSVLLLTAVLLALRLVGDLVLSALNRAEVQRHAHPPPAAVAAIMDAPTYAKSVAYTLERSRFGVLTSVFDTLVLALFVFGGVLPVMFDLVVSWGAADAVWTRALFILLAGLLVSIPSLPFEWWEQFRLEAKFGFNQSTPRLWLTDKLKGLVLVFLLGFPLLWALLSLVAWAGTLWWVWGFALVFAFQLAMLVLYPKLILPLFNKLTPLPEGDLRARLLTLGDRTGFRAKTIEVMDGSKRSAHSNAFFTGFGRFRRIVLFDTLINQLTPEELEAVLAHEIGHYRCGHIPKMIAVSAVTLFAGFGVIAWLAREPWFNQSFGFPPGELAPAFLLFGLLSGVVSFWLSPLMNLLSRKHEYEADAFARHAVGGAGPMVAALRKLAQKNLSNLTPHPWYSAFFYSHPTLVERERALLRS</sequence>
<evidence type="ECO:0000256" key="8">
    <source>
        <dbReference type="ARBA" id="ARBA00022989"/>
    </source>
</evidence>